<evidence type="ECO:0000256" key="4">
    <source>
        <dbReference type="SAM" id="MobiDB-lite"/>
    </source>
</evidence>
<keyword evidence="5" id="KW-1185">Reference proteome</keyword>
<evidence type="ECO:0000256" key="2">
    <source>
        <dbReference type="ARBA" id="ARBA00023128"/>
    </source>
</evidence>
<sequence>MSASQVDPHDKKRSRDVNKVAKGEQVPRPAHDPSTVSRPPPPKQVDEELSKPKGSAHSDDGKSSEPGKWSEEEEEEEEVIVLETAPLDMRFPFANQTRHCYARYLEYLRRIQEKGKDAPECEKFAKYYRSLCPSEWIERWNEQREQGTFPGPI</sequence>
<comment type="subcellular location">
    <subcellularLocation>
        <location evidence="1">Mitochondrion</location>
    </subcellularLocation>
</comment>
<evidence type="ECO:0000256" key="1">
    <source>
        <dbReference type="ARBA" id="ARBA00004173"/>
    </source>
</evidence>
<organism evidence="5 6">
    <name type="scientific">Rhodamnia argentea</name>
    <dbReference type="NCBI Taxonomy" id="178133"/>
    <lineage>
        <taxon>Eukaryota</taxon>
        <taxon>Viridiplantae</taxon>
        <taxon>Streptophyta</taxon>
        <taxon>Embryophyta</taxon>
        <taxon>Tracheophyta</taxon>
        <taxon>Spermatophyta</taxon>
        <taxon>Magnoliopsida</taxon>
        <taxon>eudicotyledons</taxon>
        <taxon>Gunneridae</taxon>
        <taxon>Pentapetalae</taxon>
        <taxon>rosids</taxon>
        <taxon>malvids</taxon>
        <taxon>Myrtales</taxon>
        <taxon>Myrtaceae</taxon>
        <taxon>Myrtoideae</taxon>
        <taxon>Myrteae</taxon>
        <taxon>Australasian group</taxon>
        <taxon>Rhodamnia</taxon>
    </lineage>
</organism>
<dbReference type="Pfam" id="PF02297">
    <property type="entry name" value="COX6B"/>
    <property type="match status" value="1"/>
</dbReference>
<feature type="compositionally biased region" description="Basic and acidic residues" evidence="4">
    <location>
        <begin position="44"/>
        <end position="70"/>
    </location>
</feature>
<name>A0ABM3H6D1_9MYRT</name>
<dbReference type="InterPro" id="IPR036549">
    <property type="entry name" value="CX6/COA6-like_sf"/>
</dbReference>
<dbReference type="RefSeq" id="XP_048132144.1">
    <property type="nucleotide sequence ID" value="XM_048276187.1"/>
</dbReference>
<accession>A0ABM3H6D1</accession>
<keyword evidence="3" id="KW-1015">Disulfide bond</keyword>
<proteinExistence type="predicted"/>
<dbReference type="SUPFAM" id="SSF47694">
    <property type="entry name" value="Cytochrome c oxidase subunit h"/>
    <property type="match status" value="1"/>
</dbReference>
<feature type="region of interest" description="Disordered" evidence="4">
    <location>
        <begin position="1"/>
        <end position="79"/>
    </location>
</feature>
<dbReference type="PANTHER" id="PTHR46281">
    <property type="entry name" value="CYTOCHROME C OXIDASE SUBUNIT 6B"/>
    <property type="match status" value="1"/>
</dbReference>
<dbReference type="InterPro" id="IPR003213">
    <property type="entry name" value="Cyt_c_oxidase_su6B"/>
</dbReference>
<evidence type="ECO:0000313" key="6">
    <source>
        <dbReference type="RefSeq" id="XP_048132144.1"/>
    </source>
</evidence>
<dbReference type="Gene3D" id="1.10.10.140">
    <property type="entry name" value="Cytochrome c oxidase, subunit VIb"/>
    <property type="match status" value="1"/>
</dbReference>
<dbReference type="GeneID" id="115743202"/>
<feature type="compositionally biased region" description="Basic and acidic residues" evidence="4">
    <location>
        <begin position="7"/>
        <end position="22"/>
    </location>
</feature>
<gene>
    <name evidence="6" type="primary">LOC115743202</name>
</gene>
<dbReference type="Proteomes" id="UP000827889">
    <property type="component" value="Chromosome 3"/>
</dbReference>
<protein>
    <submittedName>
        <fullName evidence="6">Cytochrome c oxidase subunit 6b-3-like</fullName>
    </submittedName>
</protein>
<dbReference type="PROSITE" id="PS51808">
    <property type="entry name" value="CHCH"/>
    <property type="match status" value="1"/>
</dbReference>
<keyword evidence="2" id="KW-0496">Mitochondrion</keyword>
<evidence type="ECO:0000256" key="3">
    <source>
        <dbReference type="ARBA" id="ARBA00023157"/>
    </source>
</evidence>
<dbReference type="PANTHER" id="PTHR46281:SF8">
    <property type="entry name" value="CYTOCHROME C OXIDASE SUBUNIT 12, MITOCHONDRIAL"/>
    <property type="match status" value="1"/>
</dbReference>
<reference evidence="6" key="1">
    <citation type="submission" date="2025-08" db="UniProtKB">
        <authorList>
            <consortium name="RefSeq"/>
        </authorList>
    </citation>
    <scope>IDENTIFICATION</scope>
    <source>
        <tissue evidence="6">Leaf</tissue>
    </source>
</reference>
<evidence type="ECO:0000313" key="5">
    <source>
        <dbReference type="Proteomes" id="UP000827889"/>
    </source>
</evidence>
<dbReference type="InterPro" id="IPR048280">
    <property type="entry name" value="COX6B-like"/>
</dbReference>
<dbReference type="CDD" id="cd00926">
    <property type="entry name" value="Cyt_c_Oxidase_VIb"/>
    <property type="match status" value="1"/>
</dbReference>